<evidence type="ECO:0000256" key="2">
    <source>
        <dbReference type="ARBA" id="ARBA00022475"/>
    </source>
</evidence>
<dbReference type="Proteomes" id="UP001501153">
    <property type="component" value="Unassembled WGS sequence"/>
</dbReference>
<feature type="transmembrane region" description="Helical" evidence="8">
    <location>
        <begin position="12"/>
        <end position="32"/>
    </location>
</feature>
<feature type="domain" description="Glycosyltransferase RgtA/B/C/D-like" evidence="9">
    <location>
        <begin position="81"/>
        <end position="232"/>
    </location>
</feature>
<evidence type="ECO:0000313" key="10">
    <source>
        <dbReference type="EMBL" id="GAA4362567.1"/>
    </source>
</evidence>
<feature type="transmembrane region" description="Helical" evidence="8">
    <location>
        <begin position="338"/>
        <end position="356"/>
    </location>
</feature>
<dbReference type="RefSeq" id="WP_345236972.1">
    <property type="nucleotide sequence ID" value="NZ_BAABGZ010000066.1"/>
</dbReference>
<keyword evidence="7 8" id="KW-0472">Membrane</keyword>
<keyword evidence="2" id="KW-1003">Cell membrane</keyword>
<feature type="transmembrane region" description="Helical" evidence="8">
    <location>
        <begin position="282"/>
        <end position="300"/>
    </location>
</feature>
<proteinExistence type="predicted"/>
<evidence type="ECO:0000256" key="6">
    <source>
        <dbReference type="ARBA" id="ARBA00022989"/>
    </source>
</evidence>
<keyword evidence="6 8" id="KW-1133">Transmembrane helix</keyword>
<evidence type="ECO:0000256" key="4">
    <source>
        <dbReference type="ARBA" id="ARBA00022679"/>
    </source>
</evidence>
<evidence type="ECO:0000256" key="7">
    <source>
        <dbReference type="ARBA" id="ARBA00023136"/>
    </source>
</evidence>
<evidence type="ECO:0000256" key="5">
    <source>
        <dbReference type="ARBA" id="ARBA00022692"/>
    </source>
</evidence>
<evidence type="ECO:0000313" key="11">
    <source>
        <dbReference type="Proteomes" id="UP001501153"/>
    </source>
</evidence>
<protein>
    <recommendedName>
        <fullName evidence="9">Glycosyltransferase RgtA/B/C/D-like domain-containing protein</fullName>
    </recommendedName>
</protein>
<dbReference type="InterPro" id="IPR050297">
    <property type="entry name" value="LipidA_mod_glycosyltrf_83"/>
</dbReference>
<feature type="transmembrane region" description="Helical" evidence="8">
    <location>
        <begin position="103"/>
        <end position="120"/>
    </location>
</feature>
<evidence type="ECO:0000256" key="8">
    <source>
        <dbReference type="SAM" id="Phobius"/>
    </source>
</evidence>
<organism evidence="10 11">
    <name type="scientific">Hymenobacter saemangeumensis</name>
    <dbReference type="NCBI Taxonomy" id="1084522"/>
    <lineage>
        <taxon>Bacteria</taxon>
        <taxon>Pseudomonadati</taxon>
        <taxon>Bacteroidota</taxon>
        <taxon>Cytophagia</taxon>
        <taxon>Cytophagales</taxon>
        <taxon>Hymenobacteraceae</taxon>
        <taxon>Hymenobacter</taxon>
    </lineage>
</organism>
<dbReference type="InterPro" id="IPR038731">
    <property type="entry name" value="RgtA/B/C-like"/>
</dbReference>
<feature type="transmembrane region" description="Helical" evidence="8">
    <location>
        <begin position="220"/>
        <end position="241"/>
    </location>
</feature>
<keyword evidence="11" id="KW-1185">Reference proteome</keyword>
<dbReference type="PANTHER" id="PTHR33908:SF11">
    <property type="entry name" value="MEMBRANE PROTEIN"/>
    <property type="match status" value="1"/>
</dbReference>
<comment type="subcellular location">
    <subcellularLocation>
        <location evidence="1">Cell membrane</location>
        <topology evidence="1">Multi-pass membrane protein</topology>
    </subcellularLocation>
</comment>
<keyword evidence="5 8" id="KW-0812">Transmembrane</keyword>
<comment type="caution">
    <text evidence="10">The sequence shown here is derived from an EMBL/GenBank/DDBJ whole genome shotgun (WGS) entry which is preliminary data.</text>
</comment>
<feature type="transmembrane region" description="Helical" evidence="8">
    <location>
        <begin position="180"/>
        <end position="208"/>
    </location>
</feature>
<keyword evidence="4" id="KW-0808">Transferase</keyword>
<sequence length="503" mass="57058">MKFLEILAADRLPRWFWPLLLGLNLAMHLPFFQLPPTSVHTWRQCNTMAVARNLYEEGMNPLKPRVDRRKDTDGVTGMQFPSYEWVVAGSYRVLGFNETWPRVISWLMMAAGLVAFYALVRRISGSALLGALGAWGLSWSPEIYFHGINALPDILALTASTAGLWWFVRWRDTRQPLLLFLSLLGVTLGGLTKLQFLVVGFPIAVFVVRDILQRRLSLAALGLLLGYALVAVGLPLAWYAYALKLIESSGLNDFGLELRPASDFITGLNIFKRNLLSDWPELLLGYGMVVLLLVGLWRLLRRPPLRHEWFLPGLAWSLALAAYYFIELRQMEGHTYYQLPLLPPLLLLGVWGAAWLRRYPRGRVLLLVALVSLPLWAFLRVNVGRWMKPLTEPIELTDPANRLALETATPPEALCVVGPDISGCKYFYFLHKKGFGFDWPSQLVESSSNGKLYVADCIDRGARYLYTNDSTTINDVRLRPYLDRQVRRVGSFQVWALRPAPAN</sequence>
<name>A0ABP8IM86_9BACT</name>
<accession>A0ABP8IM86</accession>
<feature type="transmembrane region" description="Helical" evidence="8">
    <location>
        <begin position="150"/>
        <end position="168"/>
    </location>
</feature>
<reference evidence="11" key="1">
    <citation type="journal article" date="2019" name="Int. J. Syst. Evol. Microbiol.">
        <title>The Global Catalogue of Microorganisms (GCM) 10K type strain sequencing project: providing services to taxonomists for standard genome sequencing and annotation.</title>
        <authorList>
            <consortium name="The Broad Institute Genomics Platform"/>
            <consortium name="The Broad Institute Genome Sequencing Center for Infectious Disease"/>
            <person name="Wu L."/>
            <person name="Ma J."/>
        </authorList>
    </citation>
    <scope>NUCLEOTIDE SEQUENCE [LARGE SCALE GENOMIC DNA]</scope>
    <source>
        <strain evidence="11">JCM 17923</strain>
    </source>
</reference>
<dbReference type="PANTHER" id="PTHR33908">
    <property type="entry name" value="MANNOSYLTRANSFERASE YKCB-RELATED"/>
    <property type="match status" value="1"/>
</dbReference>
<feature type="transmembrane region" description="Helical" evidence="8">
    <location>
        <begin position="363"/>
        <end position="379"/>
    </location>
</feature>
<feature type="transmembrane region" description="Helical" evidence="8">
    <location>
        <begin position="309"/>
        <end position="326"/>
    </location>
</feature>
<evidence type="ECO:0000256" key="3">
    <source>
        <dbReference type="ARBA" id="ARBA00022676"/>
    </source>
</evidence>
<evidence type="ECO:0000259" key="9">
    <source>
        <dbReference type="Pfam" id="PF13231"/>
    </source>
</evidence>
<gene>
    <name evidence="10" type="ORF">GCM10023185_30620</name>
</gene>
<dbReference type="Pfam" id="PF13231">
    <property type="entry name" value="PMT_2"/>
    <property type="match status" value="1"/>
</dbReference>
<evidence type="ECO:0000256" key="1">
    <source>
        <dbReference type="ARBA" id="ARBA00004651"/>
    </source>
</evidence>
<dbReference type="EMBL" id="BAABGZ010000066">
    <property type="protein sequence ID" value="GAA4362567.1"/>
    <property type="molecule type" value="Genomic_DNA"/>
</dbReference>
<keyword evidence="3" id="KW-0328">Glycosyltransferase</keyword>